<feature type="compositionally biased region" description="Basic residues" evidence="1">
    <location>
        <begin position="123"/>
        <end position="139"/>
    </location>
</feature>
<name>A0A0D9YPA4_9ORYZ</name>
<evidence type="ECO:0000313" key="2">
    <source>
        <dbReference type="EnsemblPlants" id="OGLUM02G08810.1"/>
    </source>
</evidence>
<protein>
    <submittedName>
        <fullName evidence="2">Uncharacterized protein</fullName>
    </submittedName>
</protein>
<dbReference type="EnsemblPlants" id="OGLUM02G08810.1">
    <property type="protein sequence ID" value="OGLUM02G08810.1"/>
    <property type="gene ID" value="OGLUM02G08810"/>
</dbReference>
<feature type="compositionally biased region" description="Low complexity" evidence="1">
    <location>
        <begin position="103"/>
        <end position="122"/>
    </location>
</feature>
<keyword evidence="3" id="KW-1185">Reference proteome</keyword>
<reference evidence="2" key="1">
    <citation type="submission" date="2015-04" db="UniProtKB">
        <authorList>
            <consortium name="EnsemblPlants"/>
        </authorList>
    </citation>
    <scope>IDENTIFICATION</scope>
</reference>
<evidence type="ECO:0000313" key="3">
    <source>
        <dbReference type="Proteomes" id="UP000026961"/>
    </source>
</evidence>
<feature type="region of interest" description="Disordered" evidence="1">
    <location>
        <begin position="101"/>
        <end position="153"/>
    </location>
</feature>
<organism evidence="2">
    <name type="scientific">Oryza glumipatula</name>
    <dbReference type="NCBI Taxonomy" id="40148"/>
    <lineage>
        <taxon>Eukaryota</taxon>
        <taxon>Viridiplantae</taxon>
        <taxon>Streptophyta</taxon>
        <taxon>Embryophyta</taxon>
        <taxon>Tracheophyta</taxon>
        <taxon>Spermatophyta</taxon>
        <taxon>Magnoliopsida</taxon>
        <taxon>Liliopsida</taxon>
        <taxon>Poales</taxon>
        <taxon>Poaceae</taxon>
        <taxon>BOP clade</taxon>
        <taxon>Oryzoideae</taxon>
        <taxon>Oryzeae</taxon>
        <taxon>Oryzinae</taxon>
        <taxon>Oryza</taxon>
    </lineage>
</organism>
<evidence type="ECO:0000256" key="1">
    <source>
        <dbReference type="SAM" id="MobiDB-lite"/>
    </source>
</evidence>
<accession>A0A0D9YPA4</accession>
<reference evidence="2" key="2">
    <citation type="submission" date="2018-05" db="EMBL/GenBank/DDBJ databases">
        <title>OgluRS3 (Oryza glumaepatula Reference Sequence Version 3).</title>
        <authorList>
            <person name="Zhang J."/>
            <person name="Kudrna D."/>
            <person name="Lee S."/>
            <person name="Talag J."/>
            <person name="Welchert J."/>
            <person name="Wing R.A."/>
        </authorList>
    </citation>
    <scope>NUCLEOTIDE SEQUENCE [LARGE SCALE GENOMIC DNA]</scope>
</reference>
<dbReference type="AlphaFoldDB" id="A0A0D9YPA4"/>
<dbReference type="Proteomes" id="UP000026961">
    <property type="component" value="Chromosome 2"/>
</dbReference>
<proteinExistence type="predicted"/>
<dbReference type="Gramene" id="OGLUM02G08810.1">
    <property type="protein sequence ID" value="OGLUM02G08810.1"/>
    <property type="gene ID" value="OGLUM02G08810"/>
</dbReference>
<dbReference type="HOGENOM" id="CLU_101962_0_0_1"/>
<sequence>MRFARFPISDGMLPVRVFMPRLSTLRPRNEQSSGGISPWNLLLYRARISRPVQLASDAGICPWKALPLRLRWLSSARPPSSGGRTPCSRLPARWSRLRYVRLPSSGGTVPRRPSPGSSSATTRPRRRPLAPHATPRHRHTGTDRFPHVGGGGEPLPVGMRAMNTVSARPSSTSAAAAAAAAAAASHARGHTAASKRRLSASSIGVTVTKMSQLYRKAKQWLSGLLSASGITTGAYPVDAY</sequence>